<protein>
    <submittedName>
        <fullName evidence="6">Uncharacterized protein</fullName>
    </submittedName>
</protein>
<dbReference type="Pfam" id="PF08428">
    <property type="entry name" value="Rib"/>
    <property type="match status" value="1"/>
</dbReference>
<feature type="non-terminal residue" evidence="6">
    <location>
        <position position="810"/>
    </location>
</feature>
<dbReference type="NCBIfam" id="TIGR02331">
    <property type="entry name" value="rib_alpha"/>
    <property type="match status" value="1"/>
</dbReference>
<feature type="compositionally biased region" description="Low complexity" evidence="2">
    <location>
        <begin position="189"/>
        <end position="211"/>
    </location>
</feature>
<organism evidence="6 7">
    <name type="scientific">Lactobacillus gallinarum</name>
    <dbReference type="NCBI Taxonomy" id="52242"/>
    <lineage>
        <taxon>Bacteria</taxon>
        <taxon>Bacillati</taxon>
        <taxon>Bacillota</taxon>
        <taxon>Bacilli</taxon>
        <taxon>Lactobacillales</taxon>
        <taxon>Lactobacillaceae</taxon>
        <taxon>Lactobacillus</taxon>
    </lineage>
</organism>
<evidence type="ECO:0000259" key="5">
    <source>
        <dbReference type="Pfam" id="PF08428"/>
    </source>
</evidence>
<feature type="compositionally biased region" description="Low complexity" evidence="2">
    <location>
        <begin position="98"/>
        <end position="111"/>
    </location>
</feature>
<dbReference type="EMBL" id="NFLZ01000048">
    <property type="protein sequence ID" value="OUQ74320.1"/>
    <property type="molecule type" value="Genomic_DNA"/>
</dbReference>
<reference evidence="7" key="1">
    <citation type="submission" date="2017-04" db="EMBL/GenBank/DDBJ databases">
        <title>Function of individual gut microbiota members based on whole genome sequencing of pure cultures obtained from chicken caecum.</title>
        <authorList>
            <person name="Medvecky M."/>
            <person name="Cejkova D."/>
            <person name="Polansky O."/>
            <person name="Karasova D."/>
            <person name="Kubasova T."/>
            <person name="Cizek A."/>
            <person name="Rychlik I."/>
        </authorList>
    </citation>
    <scope>NUCLEOTIDE SEQUENCE [LARGE SCALE GENOMIC DNA]</scope>
    <source>
        <strain evidence="7">An101</strain>
    </source>
</reference>
<feature type="transmembrane region" description="Helical" evidence="3">
    <location>
        <begin position="20"/>
        <end position="38"/>
    </location>
</feature>
<feature type="domain" description="YSIRK Gram-positive signal peptide" evidence="4">
    <location>
        <begin position="14"/>
        <end position="35"/>
    </location>
</feature>
<evidence type="ECO:0000313" key="6">
    <source>
        <dbReference type="EMBL" id="OUQ74320.1"/>
    </source>
</evidence>
<feature type="compositionally biased region" description="Low complexity" evidence="2">
    <location>
        <begin position="127"/>
        <end position="159"/>
    </location>
</feature>
<proteinExistence type="predicted"/>
<dbReference type="Proteomes" id="UP000195859">
    <property type="component" value="Unassembled WGS sequence"/>
</dbReference>
<dbReference type="InterPro" id="IPR005877">
    <property type="entry name" value="YSIRK_signal_dom"/>
</dbReference>
<keyword evidence="3" id="KW-0472">Membrane</keyword>
<feature type="region of interest" description="Disordered" evidence="2">
    <location>
        <begin position="98"/>
        <end position="217"/>
    </location>
</feature>
<evidence type="ECO:0000259" key="4">
    <source>
        <dbReference type="Pfam" id="PF04650"/>
    </source>
</evidence>
<evidence type="ECO:0000256" key="1">
    <source>
        <dbReference type="ARBA" id="ARBA00022729"/>
    </source>
</evidence>
<dbReference type="InterPro" id="IPR059115">
    <property type="entry name" value="Rib"/>
</dbReference>
<dbReference type="Pfam" id="PF04650">
    <property type="entry name" value="YSIRK_signal"/>
    <property type="match status" value="1"/>
</dbReference>
<evidence type="ECO:0000256" key="3">
    <source>
        <dbReference type="SAM" id="Phobius"/>
    </source>
</evidence>
<feature type="domain" description="Rib" evidence="5">
    <location>
        <begin position="698"/>
        <end position="769"/>
    </location>
</feature>
<keyword evidence="1" id="KW-0732">Signal</keyword>
<keyword evidence="3" id="KW-0812">Transmembrane</keyword>
<keyword evidence="3" id="KW-1133">Transmembrane helix</keyword>
<dbReference type="NCBIfam" id="TIGR01168">
    <property type="entry name" value="YSIRK_signal"/>
    <property type="match status" value="1"/>
</dbReference>
<gene>
    <name evidence="6" type="ORF">B5E44_10040</name>
</gene>
<dbReference type="InterPro" id="IPR012706">
    <property type="entry name" value="Rib_alpha_Esp_rpt"/>
</dbReference>
<evidence type="ECO:0000256" key="2">
    <source>
        <dbReference type="SAM" id="MobiDB-lite"/>
    </source>
</evidence>
<name>A0A1Y4VW07_9LACO</name>
<comment type="caution">
    <text evidence="6">The sequence shown here is derived from an EMBL/GenBank/DDBJ whole genome shotgun (WGS) entry which is preliminary data.</text>
</comment>
<feature type="compositionally biased region" description="Low complexity" evidence="2">
    <location>
        <begin position="167"/>
        <end position="181"/>
    </location>
</feature>
<accession>A0A1Y4VW07</accession>
<evidence type="ECO:0000313" key="7">
    <source>
        <dbReference type="Proteomes" id="UP000195859"/>
    </source>
</evidence>
<dbReference type="AlphaFoldDB" id="A0A1Y4VW07"/>
<sequence length="810" mass="86924">MKQLKFLETKRTPRYSLRKFSVGMVSVLLGVTIFGINFTNHSVKAATTNGNSQQTSAVVLTTAERTNTQKATSATEEVQQNSVSNDVTEKVQQNVASNDATANNSTEAATTLQSAPKTQGSAGSGASGSSATGVASGSQASNSQAAGTTSSAATDSQAAPETQVTVPAASQSSAPANSGNATSSPANQAGTASANHTASSTNTTPSSQTVSVDEATSSATQARMLMTSLAVINSDTKDTLPKSTQTYTLVSQPLLTDYLTHLKDGKRDGKTWVNNTLNNYPDATMDTIFGTTSKSKPGIITSHPDKYFFAAYVDYSTSYHRVILLARSQDPNDHNLYSYTVHTGYKQNTSSTIAKPNTDTQEDYRSLTGSKYKLIFKNYQGKSYTVILKDFEDGDYGLLPVFDGGLLDHKYYSNDHDQNDTKAETESIGYWASAIPEETSTKVRYVDQATGKDIVQPMEISGFGYQGFKVNGEAPTVKGYHLVSSPKSLGLAYEDGTIAPYKVGQTYDLALPDGVVIKQTVIDTDGTVRATAYYKGRPLSTYYKGRLISTSTSKVLGRESDNDQMSFVTPDGKFHTYTNRISQVDDSYIYYYAKDSDPNGSDMRLHFIDVTGVNNSSYAPSDGPELDVDKVKTIHGNIGDNYNFTYTVPTNYYEVGSSDVKGTYSGTHHDAYVYVKKKDENSDADLINAKAGNTPDVPRGVEIKQGDEAPAGIVVAKDKDDKDTTFPEGTKVTWETAPDVTKNGLATGKVTVTYPDKPSDTVDVTVNVVPSDADKNDAKAKDGVTTDLNKVPAAKDSVTVTDEKGNQVTD</sequence>